<reference evidence="2" key="1">
    <citation type="submission" date="2014-09" db="EMBL/GenBank/DDBJ databases">
        <authorList>
            <person name="Sharma Rahul"/>
            <person name="Thines Marco"/>
        </authorList>
    </citation>
    <scope>NUCLEOTIDE SEQUENCE [LARGE SCALE GENOMIC DNA]</scope>
</reference>
<dbReference type="OMA" id="MYMNAAS"/>
<dbReference type="InterPro" id="IPR026173">
    <property type="entry name" value="SPAG17"/>
</dbReference>
<dbReference type="STRING" id="4781.A0A0P1AW55"/>
<dbReference type="RefSeq" id="XP_024583010.1">
    <property type="nucleotide sequence ID" value="XM_024717519.1"/>
</dbReference>
<sequence>MRCWGFHTVALAHDSAEEAISATKDLLNRLNTNGELTSWSRYCSFRVVDRAELDALAQFFHTEELDTKLREDMALEIASSTNEYNGVDVNPRVLLNSKQIEETTRVAPTPSLLALAFQRLVARDKLEFLAHQHISFDTVEIGEHQMQDFVKMTKNISSESKEKAETPARVYLLVDYPSSLIETEELLRLGEVDNILQKADESDNLPLCPLIDGVILIATSMDMLAAARNETLCGVTDHLQPDNGNGGEKITCTAIDKTVISLTTNAFVKMLYEAAHVGKPEWNDFTFTKMTCSADATNLKNYEDFEREFVSSVKLIAAQKFAFKKWLASTTYSVIPVLSDNANSGNNWLYRNYEKVLDGVSIASVSVSTVLFAITEAIALGSSSMISPIVCQNNNSSRFEEFLEYGDLAACRVASAQLYNEMLQADGNSCFLPYSKCRLDEIEKNMLLRGDLPGVGTNGRIAKLDHANLTQLERSVCDTEIASFLTLPRLNCSMVHRTRQLLQIEDMLGSSWKGLLQARAYSENLARTVLPQRIAQVLRENSSDTYLSYYPHTDSLLLVCHPRIASGRMKVSTWVASDHVRHRVAFKNWKHDQIFPQKDLTLQIEAAAGAYIPLSASQLALVATQSWSMYPADHSVTHLYQTCKRHVWLTTCQQGISFGLRPSTEKIEDSVFKDETSSEQQPAKCKPASKRMFYFFASFQDESMICTSKGRQNFSKKPDQLSTIVVTNSFPSGLIVSACSDGCVIQRYAHNDKTYESSFVADCTNDLNIHEIKDSNFRKQRQKCDERETFRVLYGNGSVLRELQCGRREVLLANGIVRVVRACKRNCHKIENSSLNTESITTQMVDPETHALIERHRNGVVVVTFTSGARVTYHVDGTRMYMNAASTHILVKKQRFADVCIDVKANFTAQQHAAGNRVAITKGGLRVRSVVHVYDGTRIEIGYNTKVTAQVNGRVTTFKPKGQVIVAKDNGGVEFNPLEKHVATDSEDDDDQAVTDHTGVYYFNCYNGRFKVCDSEQNRFHVDLCGLNDDPTVVVDLAGEVSEKESARYNVDSISARAVIDELIEPHIFILNGDGTGVEILRPQDIEEFIGKCVETNDQVIYAKETASLSHTFLRELSISTNSSCQNLYFNDPNLHQEMLRLQRPVGVEGTYFSSYFNEETDMFAKQRFTMVRRVERSIPLSADELDEMHISWAKWEHWQKDLEMRKESYKVDHFRQSEEIAQEVVMRKKVKAAYKQSRARKKMARQKVREMRIADSLFESNTSSRKETIQELNVALKDEKINEEDTNSDFEHLNSDLSDEDMSDTLEVDNPTDLLWSTFSQADSKGRGLLSVAQTRLGLANILGIGVTFVELTEVLVQLKLPDPYNVSFNVFADLVEYFRKSEDKICDM</sequence>
<dbReference type="GO" id="GO:1904158">
    <property type="term" value="P:axonemal central apparatus assembly"/>
    <property type="evidence" value="ECO:0007669"/>
    <property type="project" value="TreeGrafter"/>
</dbReference>
<dbReference type="PANTHER" id="PTHR21963:SF1">
    <property type="entry name" value="SPERM-ASSOCIATED ANTIGEN 17"/>
    <property type="match status" value="1"/>
</dbReference>
<dbReference type="OrthoDB" id="10257153at2759"/>
<keyword evidence="2" id="KW-1185">Reference proteome</keyword>
<protein>
    <submittedName>
        <fullName evidence="1">Uncharacterized protein</fullName>
    </submittedName>
</protein>
<accession>A0A0P1AW55</accession>
<proteinExistence type="predicted"/>
<dbReference type="GO" id="GO:1990716">
    <property type="term" value="C:axonemal central apparatus"/>
    <property type="evidence" value="ECO:0007669"/>
    <property type="project" value="TreeGrafter"/>
</dbReference>
<evidence type="ECO:0000313" key="2">
    <source>
        <dbReference type="Proteomes" id="UP000054928"/>
    </source>
</evidence>
<dbReference type="GeneID" id="36398303"/>
<dbReference type="PANTHER" id="PTHR21963">
    <property type="entry name" value="PF6"/>
    <property type="match status" value="1"/>
</dbReference>
<evidence type="ECO:0000313" key="1">
    <source>
        <dbReference type="EMBL" id="CEG46641.1"/>
    </source>
</evidence>
<name>A0A0P1AW55_PLAHL</name>
<dbReference type="EMBL" id="CCYD01002107">
    <property type="protein sequence ID" value="CEG46641.1"/>
    <property type="molecule type" value="Genomic_DNA"/>
</dbReference>
<dbReference type="Proteomes" id="UP000054928">
    <property type="component" value="Unassembled WGS sequence"/>
</dbReference>
<organism evidence="1 2">
    <name type="scientific">Plasmopara halstedii</name>
    <name type="common">Downy mildew of sunflower</name>
    <dbReference type="NCBI Taxonomy" id="4781"/>
    <lineage>
        <taxon>Eukaryota</taxon>
        <taxon>Sar</taxon>
        <taxon>Stramenopiles</taxon>
        <taxon>Oomycota</taxon>
        <taxon>Peronosporomycetes</taxon>
        <taxon>Peronosporales</taxon>
        <taxon>Peronosporaceae</taxon>
        <taxon>Plasmopara</taxon>
    </lineage>
</organism>